<keyword evidence="2" id="KW-0479">Metal-binding</keyword>
<reference evidence="7" key="2">
    <citation type="submission" date="2020-10" db="UniProtKB">
        <authorList>
            <consortium name="WormBaseParasite"/>
        </authorList>
    </citation>
    <scope>IDENTIFICATION</scope>
</reference>
<feature type="domain" description="CMP/dCMP-type deaminase" evidence="5">
    <location>
        <begin position="5"/>
        <end position="120"/>
    </location>
</feature>
<dbReference type="Gene3D" id="3.40.140.10">
    <property type="entry name" value="Cytidine Deaminase, domain 2"/>
    <property type="match status" value="1"/>
</dbReference>
<evidence type="ECO:0000313" key="6">
    <source>
        <dbReference type="Proteomes" id="UP000492821"/>
    </source>
</evidence>
<dbReference type="AlphaFoldDB" id="A0A7E4ZUB1"/>
<dbReference type="CDD" id="cd01285">
    <property type="entry name" value="nucleoside_deaminase"/>
    <property type="match status" value="1"/>
</dbReference>
<organism evidence="6 7">
    <name type="scientific">Panagrellus redivivus</name>
    <name type="common">Microworm</name>
    <dbReference type="NCBI Taxonomy" id="6233"/>
    <lineage>
        <taxon>Eukaryota</taxon>
        <taxon>Metazoa</taxon>
        <taxon>Ecdysozoa</taxon>
        <taxon>Nematoda</taxon>
        <taxon>Chromadorea</taxon>
        <taxon>Rhabditida</taxon>
        <taxon>Tylenchina</taxon>
        <taxon>Panagrolaimomorpha</taxon>
        <taxon>Panagrolaimoidea</taxon>
        <taxon>Panagrolaimidae</taxon>
        <taxon>Panagrellus</taxon>
    </lineage>
</organism>
<evidence type="ECO:0000259" key="5">
    <source>
        <dbReference type="PROSITE" id="PS51747"/>
    </source>
</evidence>
<reference evidence="6" key="1">
    <citation type="journal article" date="2013" name="Genetics">
        <title>The draft genome and transcriptome of Panagrellus redivivus are shaped by the harsh demands of a free-living lifestyle.</title>
        <authorList>
            <person name="Srinivasan J."/>
            <person name="Dillman A.R."/>
            <person name="Macchietto M.G."/>
            <person name="Heikkinen L."/>
            <person name="Lakso M."/>
            <person name="Fracchia K.M."/>
            <person name="Antoshechkin I."/>
            <person name="Mortazavi A."/>
            <person name="Wong G."/>
            <person name="Sternberg P.W."/>
        </authorList>
    </citation>
    <scope>NUCLEOTIDE SEQUENCE [LARGE SCALE GENOMIC DNA]</scope>
    <source>
        <strain evidence="6">MT8872</strain>
    </source>
</reference>
<keyword evidence="3" id="KW-0378">Hydrolase</keyword>
<dbReference type="PANTHER" id="PTHR11079:SF161">
    <property type="entry name" value="CMP_DCMP-TYPE DEAMINASE DOMAIN-CONTAINING PROTEIN"/>
    <property type="match status" value="1"/>
</dbReference>
<accession>A0A7E4ZUB1</accession>
<evidence type="ECO:0000256" key="3">
    <source>
        <dbReference type="ARBA" id="ARBA00022801"/>
    </source>
</evidence>
<protein>
    <submittedName>
        <fullName evidence="7">CMP/dCMP-type deaminase domain-containing protein</fullName>
    </submittedName>
</protein>
<keyword evidence="6" id="KW-1185">Reference proteome</keyword>
<sequence length="161" mass="17430">MAIKHPDHTFMKMAIDEAINGVKAGDGGPFGAVIVNKAGKVIASGHNMVLVNNDPTAHAEVTVIRKAAAALNNFELKGCILYTSCYPCPMCMGASLWARLDAVYWGATSADALKANFDDSAFHSFVKNPKSTVEQTWEHLPVENTFAPFALWNSIVDKTPY</sequence>
<keyword evidence="4" id="KW-0862">Zinc</keyword>
<dbReference type="GO" id="GO:0047974">
    <property type="term" value="F:guanosine deaminase activity"/>
    <property type="evidence" value="ECO:0007669"/>
    <property type="project" value="TreeGrafter"/>
</dbReference>
<dbReference type="Proteomes" id="UP000492821">
    <property type="component" value="Unassembled WGS sequence"/>
</dbReference>
<evidence type="ECO:0000313" key="7">
    <source>
        <dbReference type="WBParaSite" id="Pan_g17945.t1"/>
    </source>
</evidence>
<dbReference type="Pfam" id="PF00383">
    <property type="entry name" value="dCMP_cyt_deam_1"/>
    <property type="match status" value="1"/>
</dbReference>
<evidence type="ECO:0000256" key="1">
    <source>
        <dbReference type="ARBA" id="ARBA00006576"/>
    </source>
</evidence>
<dbReference type="FunFam" id="3.40.140.10:FF:000011">
    <property type="entry name" value="tRNA-specific adenosine deaminase"/>
    <property type="match status" value="1"/>
</dbReference>
<evidence type="ECO:0000256" key="4">
    <source>
        <dbReference type="ARBA" id="ARBA00022833"/>
    </source>
</evidence>
<proteinExistence type="inferred from homology"/>
<dbReference type="InterPro" id="IPR002125">
    <property type="entry name" value="CMP_dCMP_dom"/>
</dbReference>
<dbReference type="GO" id="GO:0006152">
    <property type="term" value="P:purine nucleoside catabolic process"/>
    <property type="evidence" value="ECO:0007669"/>
    <property type="project" value="TreeGrafter"/>
</dbReference>
<dbReference type="GO" id="GO:0046872">
    <property type="term" value="F:metal ion binding"/>
    <property type="evidence" value="ECO:0007669"/>
    <property type="project" value="UniProtKB-KW"/>
</dbReference>
<dbReference type="PANTHER" id="PTHR11079">
    <property type="entry name" value="CYTOSINE DEAMINASE FAMILY MEMBER"/>
    <property type="match status" value="1"/>
</dbReference>
<name>A0A7E4ZUB1_PANRE</name>
<dbReference type="PROSITE" id="PS51747">
    <property type="entry name" value="CYT_DCMP_DEAMINASES_2"/>
    <property type="match status" value="1"/>
</dbReference>
<evidence type="ECO:0000256" key="2">
    <source>
        <dbReference type="ARBA" id="ARBA00022723"/>
    </source>
</evidence>
<dbReference type="SUPFAM" id="SSF53927">
    <property type="entry name" value="Cytidine deaminase-like"/>
    <property type="match status" value="1"/>
</dbReference>
<dbReference type="WBParaSite" id="Pan_g17945.t1">
    <property type="protein sequence ID" value="Pan_g17945.t1"/>
    <property type="gene ID" value="Pan_g17945"/>
</dbReference>
<comment type="similarity">
    <text evidence="1">Belongs to the cytidine and deoxycytidylate deaminase family.</text>
</comment>
<dbReference type="InterPro" id="IPR016193">
    <property type="entry name" value="Cytidine_deaminase-like"/>
</dbReference>